<dbReference type="EMBL" id="FNTH01000001">
    <property type="protein sequence ID" value="SEC00360.1"/>
    <property type="molecule type" value="Genomic_DNA"/>
</dbReference>
<dbReference type="OrthoDB" id="5196042at2"/>
<gene>
    <name evidence="1" type="ORF">SAMN05444164_0772</name>
</gene>
<sequence length="109" mass="12185">MTTRLADLDPRWVMKNGSRVGFTFRCPTDPRWRQLCKVVPLSTREQWSLLSGGEDGHEAEHTQTARHDVCWTIKGGIEAAEFDTLTVMPSIDGSAGGLWHGFITNGEVR</sequence>
<dbReference type="AlphaFoldDB" id="A0A1H4NYT6"/>
<proteinExistence type="predicted"/>
<dbReference type="Proteomes" id="UP000198992">
    <property type="component" value="Unassembled WGS sequence"/>
</dbReference>
<name>A0A1H4NYT6_9BRAD</name>
<evidence type="ECO:0000313" key="2">
    <source>
        <dbReference type="Proteomes" id="UP000198992"/>
    </source>
</evidence>
<accession>A0A1H4NYT6</accession>
<protein>
    <submittedName>
        <fullName evidence="1">Uncharacterized protein</fullName>
    </submittedName>
</protein>
<evidence type="ECO:0000313" key="1">
    <source>
        <dbReference type="EMBL" id="SEC00360.1"/>
    </source>
</evidence>
<dbReference type="RefSeq" id="WP_143046597.1">
    <property type="nucleotide sequence ID" value="NZ_FNTH01000001.1"/>
</dbReference>
<organism evidence="1 2">
    <name type="scientific">Bradyrhizobium erythrophlei</name>
    <dbReference type="NCBI Taxonomy" id="1437360"/>
    <lineage>
        <taxon>Bacteria</taxon>
        <taxon>Pseudomonadati</taxon>
        <taxon>Pseudomonadota</taxon>
        <taxon>Alphaproteobacteria</taxon>
        <taxon>Hyphomicrobiales</taxon>
        <taxon>Nitrobacteraceae</taxon>
        <taxon>Bradyrhizobium</taxon>
    </lineage>
</organism>
<reference evidence="1 2" key="1">
    <citation type="submission" date="2016-10" db="EMBL/GenBank/DDBJ databases">
        <authorList>
            <person name="de Groot N.N."/>
        </authorList>
    </citation>
    <scope>NUCLEOTIDE SEQUENCE [LARGE SCALE GENOMIC DNA]</scope>
    <source>
        <strain evidence="1 2">MT12</strain>
    </source>
</reference>